<feature type="binding site" evidence="5">
    <location>
        <begin position="69"/>
        <end position="71"/>
    </location>
    <ligand>
        <name>substrate</name>
    </ligand>
</feature>
<dbReference type="EC" id="1.7.1.13" evidence="5"/>
<comment type="function">
    <text evidence="5">Catalyzes the NADPH-dependent reduction of 7-cyano-7-deazaguanine (preQ0) to 7-aminomethyl-7-deazaguanine (preQ1).</text>
</comment>
<keyword evidence="2 5" id="KW-0671">Queuosine biosynthesis</keyword>
<evidence type="ECO:0000313" key="7">
    <source>
        <dbReference type="Proteomes" id="UP000736328"/>
    </source>
</evidence>
<comment type="similarity">
    <text evidence="5">Belongs to the GTP cyclohydrolase I family. QueF type 1 subfamily.</text>
</comment>
<feature type="active site" description="Proton donor" evidence="5">
    <location>
        <position position="54"/>
    </location>
</feature>
<proteinExistence type="inferred from homology"/>
<reference evidence="6" key="1">
    <citation type="submission" date="2020-07" db="EMBL/GenBank/DDBJ databases">
        <title>Huge and variable diversity of episymbiotic CPR bacteria and DPANN archaea in groundwater ecosystems.</title>
        <authorList>
            <person name="He C.Y."/>
            <person name="Keren R."/>
            <person name="Whittaker M."/>
            <person name="Farag I.F."/>
            <person name="Doudna J."/>
            <person name="Cate J.H.D."/>
            <person name="Banfield J.F."/>
        </authorList>
    </citation>
    <scope>NUCLEOTIDE SEQUENCE</scope>
    <source>
        <strain evidence="6">NC_groundwater_1520_Pr4_B-0.1um_53_5</strain>
    </source>
</reference>
<dbReference type="GO" id="GO:0033739">
    <property type="term" value="F:preQ1 synthase activity"/>
    <property type="evidence" value="ECO:0007669"/>
    <property type="project" value="UniProtKB-UniRule"/>
</dbReference>
<evidence type="ECO:0000256" key="1">
    <source>
        <dbReference type="ARBA" id="ARBA00022490"/>
    </source>
</evidence>
<name>A0A933IAV1_UNCT6</name>
<dbReference type="PIRSF" id="PIRSF027377">
    <property type="entry name" value="Nitrile_oxidored_QueF"/>
    <property type="match status" value="1"/>
</dbReference>
<organism evidence="6 7">
    <name type="scientific">candidate division TA06 bacterium</name>
    <dbReference type="NCBI Taxonomy" id="2250710"/>
    <lineage>
        <taxon>Bacteria</taxon>
        <taxon>Bacteria division TA06</taxon>
    </lineage>
</organism>
<feature type="active site" description="Thioimide intermediate" evidence="5">
    <location>
        <position position="47"/>
    </location>
</feature>
<gene>
    <name evidence="5 6" type="primary">queF</name>
    <name evidence="6" type="ORF">HY768_10750</name>
</gene>
<dbReference type="Gene3D" id="3.30.1130.10">
    <property type="match status" value="1"/>
</dbReference>
<dbReference type="InterPro" id="IPR016856">
    <property type="entry name" value="QueF_type1"/>
</dbReference>
<protein>
    <recommendedName>
        <fullName evidence="5">NADPH-dependent 7-cyano-7-deazaguanine reductase</fullName>
        <ecNumber evidence="5">1.7.1.13</ecNumber>
    </recommendedName>
    <alternativeName>
        <fullName evidence="5">7-cyano-7-carbaguanine reductase</fullName>
    </alternativeName>
    <alternativeName>
        <fullName evidence="5">NADPH-dependent nitrile oxidoreductase</fullName>
    </alternativeName>
    <alternativeName>
        <fullName evidence="5">PreQ(0) reductase</fullName>
    </alternativeName>
</protein>
<sequence>MPKNKYGLTLLGRKVIKPSGKLEAFPNQNRGRDYRVTLETEEFTSLCPITGQPDFGAITISYVPDRLVVESKSLKLYLWSYRNKGVFHEAVVNKILDDLVKAVKPRQMQVTGNFKVRGGIAITVMAEYPDKNN</sequence>
<evidence type="ECO:0000313" key="6">
    <source>
        <dbReference type="EMBL" id="MBI4727676.1"/>
    </source>
</evidence>
<dbReference type="PANTHER" id="PTHR34354:SF1">
    <property type="entry name" value="NADPH-DEPENDENT 7-CYANO-7-DEAZAGUANINE REDUCTASE"/>
    <property type="match status" value="1"/>
</dbReference>
<keyword evidence="4 5" id="KW-0560">Oxidoreductase</keyword>
<dbReference type="Pfam" id="PF14489">
    <property type="entry name" value="QueF"/>
    <property type="match status" value="1"/>
</dbReference>
<dbReference type="HAMAP" id="MF_00818">
    <property type="entry name" value="QueF_type1"/>
    <property type="match status" value="1"/>
</dbReference>
<dbReference type="SUPFAM" id="SSF55620">
    <property type="entry name" value="Tetrahydrobiopterin biosynthesis enzymes-like"/>
    <property type="match status" value="1"/>
</dbReference>
<dbReference type="PANTHER" id="PTHR34354">
    <property type="entry name" value="NADPH-DEPENDENT 7-CYANO-7-DEAZAGUANINE REDUCTASE"/>
    <property type="match status" value="1"/>
</dbReference>
<evidence type="ECO:0000256" key="3">
    <source>
        <dbReference type="ARBA" id="ARBA00022857"/>
    </source>
</evidence>
<keyword evidence="3 5" id="KW-0521">NADP</keyword>
<keyword evidence="1 5" id="KW-0963">Cytoplasm</keyword>
<evidence type="ECO:0000256" key="2">
    <source>
        <dbReference type="ARBA" id="ARBA00022785"/>
    </source>
</evidence>
<dbReference type="InterPro" id="IPR043133">
    <property type="entry name" value="GTP-CH-I_C/QueF"/>
</dbReference>
<evidence type="ECO:0000256" key="4">
    <source>
        <dbReference type="ARBA" id="ARBA00023002"/>
    </source>
</evidence>
<comment type="caution">
    <text evidence="6">The sequence shown here is derived from an EMBL/GenBank/DDBJ whole genome shotgun (WGS) entry which is preliminary data.</text>
</comment>
<evidence type="ECO:0000256" key="5">
    <source>
        <dbReference type="HAMAP-Rule" id="MF_00818"/>
    </source>
</evidence>
<comment type="pathway">
    <text evidence="5">tRNA modification; tRNA-queuosine biosynthesis.</text>
</comment>
<dbReference type="InterPro" id="IPR050084">
    <property type="entry name" value="NADPH_dep_7-cyano-7-deazaG_red"/>
</dbReference>
<dbReference type="NCBIfam" id="TIGR03139">
    <property type="entry name" value="QueF-II"/>
    <property type="match status" value="1"/>
</dbReference>
<dbReference type="EMBL" id="JACQXR010000146">
    <property type="protein sequence ID" value="MBI4727676.1"/>
    <property type="molecule type" value="Genomic_DNA"/>
</dbReference>
<feature type="binding site" evidence="5">
    <location>
        <begin position="88"/>
        <end position="89"/>
    </location>
    <ligand>
        <name>substrate</name>
    </ligand>
</feature>
<dbReference type="AlphaFoldDB" id="A0A933IAV1"/>
<accession>A0A933IAV1</accession>
<comment type="catalytic activity">
    <reaction evidence="5">
        <text>7-aminomethyl-7-carbaguanine + 2 NADP(+) = 7-cyano-7-carbaguanine + 2 NADPH + 3 H(+)</text>
        <dbReference type="Rhea" id="RHEA:13409"/>
        <dbReference type="ChEBI" id="CHEBI:15378"/>
        <dbReference type="ChEBI" id="CHEBI:45075"/>
        <dbReference type="ChEBI" id="CHEBI:57783"/>
        <dbReference type="ChEBI" id="CHEBI:58349"/>
        <dbReference type="ChEBI" id="CHEBI:58703"/>
        <dbReference type="EC" id="1.7.1.13"/>
    </reaction>
</comment>
<comment type="subcellular location">
    <subcellularLocation>
        <location evidence="5">Cytoplasm</location>
    </subcellularLocation>
</comment>
<dbReference type="InterPro" id="IPR029500">
    <property type="entry name" value="QueF"/>
</dbReference>
<dbReference type="Proteomes" id="UP000736328">
    <property type="component" value="Unassembled WGS sequence"/>
</dbReference>
<dbReference type="GO" id="GO:0008616">
    <property type="term" value="P:tRNA queuosine(34) biosynthetic process"/>
    <property type="evidence" value="ECO:0007669"/>
    <property type="project" value="UniProtKB-UniRule"/>
</dbReference>
<dbReference type="GO" id="GO:0005737">
    <property type="term" value="C:cytoplasm"/>
    <property type="evidence" value="ECO:0007669"/>
    <property type="project" value="UniProtKB-SubCell"/>
</dbReference>